<evidence type="ECO:0000313" key="1">
    <source>
        <dbReference type="EMBL" id="KAJ2812666.1"/>
    </source>
</evidence>
<evidence type="ECO:0000313" key="2">
    <source>
        <dbReference type="Proteomes" id="UP001140096"/>
    </source>
</evidence>
<dbReference type="Proteomes" id="UP001140096">
    <property type="component" value="Unassembled WGS sequence"/>
</dbReference>
<sequence>MASTGSYEPDEYSKHSQVVSDRVNKLTTGLEGLKLGLTFPELVDELGLRTEYKDYEDAIGDMFDSITRYIPSISPVSLGELSENGELEPKKTQVEKFKGVVKLMCDRAAEVDVLPKQYTRMAYDTLDGRSISMDDEPFTPPDVAFVFREKAKVSLSDVYIPLKVEEYASGPYAYRQHIERLVDYALALWNLQPTRTFVPVFFLRGYQLDLLVFTRGRYFLMCIGPVLLTDHCDRVAILDGVATSFRRLWFLLTLPAHRFGFLFDSQTIPRRLQIDASTIPVIIRQACDLDSTTVIVEKTIVHSVQITGCCTYLFNAKYKGNKALLKLAWTRTNRQPEGAVYRVLEAHSVLNIPKIYMSGVIVKDFDGYHLEFLVMEHCGSPIVEHIQGMVKGTTPVSYVDELVKRIISNVSTTLTEALAANILHRDISSGNIAIKDDTVYVIDWGCAKILRLPTDPNLETEIVKHWSFNWDKALVAEKHNDSSTGTPMYMSARLLLRAMTRGVYDDLESLLYVILDALSNRPRTGEQDGQPIGFKFYDSSNMAATRLAFTHSVAQLLKNFGVYLCKTSTLGDVLDAMQRFLFLDDGNHLCDRILDGKDFPCMFDSRSVISGNNTNADDSNDKQLDEWRVITCSHSKALVSNTHGLAKKDIGLVGKTKSKPGSPPKGTNKRVSDDKTKNTAQKSAKRRKH</sequence>
<organism evidence="1 2">
    <name type="scientific">Coemansia furcata</name>
    <dbReference type="NCBI Taxonomy" id="417177"/>
    <lineage>
        <taxon>Eukaryota</taxon>
        <taxon>Fungi</taxon>
        <taxon>Fungi incertae sedis</taxon>
        <taxon>Zoopagomycota</taxon>
        <taxon>Kickxellomycotina</taxon>
        <taxon>Kickxellomycetes</taxon>
        <taxon>Kickxellales</taxon>
        <taxon>Kickxellaceae</taxon>
        <taxon>Coemansia</taxon>
    </lineage>
</organism>
<comment type="caution">
    <text evidence="1">The sequence shown here is derived from an EMBL/GenBank/DDBJ whole genome shotgun (WGS) entry which is preliminary data.</text>
</comment>
<reference evidence="1" key="1">
    <citation type="submission" date="2022-07" db="EMBL/GenBank/DDBJ databases">
        <title>Phylogenomic reconstructions and comparative analyses of Kickxellomycotina fungi.</title>
        <authorList>
            <person name="Reynolds N.K."/>
            <person name="Stajich J.E."/>
            <person name="Barry K."/>
            <person name="Grigoriev I.V."/>
            <person name="Crous P."/>
            <person name="Smith M.E."/>
        </authorList>
    </citation>
    <scope>NUCLEOTIDE SEQUENCE</scope>
    <source>
        <strain evidence="1">CBS 102833</strain>
    </source>
</reference>
<name>A0ACC1LNG3_9FUNG</name>
<gene>
    <name evidence="1" type="ORF">H4S07_001244</name>
</gene>
<accession>A0ACC1LNG3</accession>
<proteinExistence type="predicted"/>
<dbReference type="EMBL" id="JANBUP010000177">
    <property type="protein sequence ID" value="KAJ2812666.1"/>
    <property type="molecule type" value="Genomic_DNA"/>
</dbReference>
<keyword evidence="2" id="KW-1185">Reference proteome</keyword>
<protein>
    <submittedName>
        <fullName evidence="1">Uncharacterized protein</fullName>
    </submittedName>
</protein>